<dbReference type="GO" id="GO:0003924">
    <property type="term" value="F:GTPase activity"/>
    <property type="evidence" value="ECO:0007669"/>
    <property type="project" value="InterPro"/>
</dbReference>
<dbReference type="GO" id="GO:0005739">
    <property type="term" value="C:mitochondrion"/>
    <property type="evidence" value="ECO:0007669"/>
    <property type="project" value="TreeGrafter"/>
</dbReference>
<dbReference type="CDD" id="cd08771">
    <property type="entry name" value="DLP_1"/>
    <property type="match status" value="1"/>
</dbReference>
<feature type="compositionally biased region" description="Low complexity" evidence="1">
    <location>
        <begin position="706"/>
        <end position="718"/>
    </location>
</feature>
<dbReference type="GO" id="GO:0000266">
    <property type="term" value="P:mitochondrial fission"/>
    <property type="evidence" value="ECO:0007669"/>
    <property type="project" value="TreeGrafter"/>
</dbReference>
<evidence type="ECO:0000256" key="1">
    <source>
        <dbReference type="SAM" id="MobiDB-lite"/>
    </source>
</evidence>
<feature type="region of interest" description="Disordered" evidence="1">
    <location>
        <begin position="706"/>
        <end position="749"/>
    </location>
</feature>
<dbReference type="InterPro" id="IPR001401">
    <property type="entry name" value="Dynamin_GTPase"/>
</dbReference>
<feature type="compositionally biased region" description="Polar residues" evidence="1">
    <location>
        <begin position="675"/>
        <end position="686"/>
    </location>
</feature>
<dbReference type="InterPro" id="IPR030381">
    <property type="entry name" value="G_DYNAMIN_dom"/>
</dbReference>
<dbReference type="Pfam" id="PF00350">
    <property type="entry name" value="Dynamin_N"/>
    <property type="match status" value="1"/>
</dbReference>
<dbReference type="GO" id="GO:0016020">
    <property type="term" value="C:membrane"/>
    <property type="evidence" value="ECO:0007669"/>
    <property type="project" value="TreeGrafter"/>
</dbReference>
<feature type="compositionally biased region" description="Basic and acidic residues" evidence="1">
    <location>
        <begin position="636"/>
        <end position="656"/>
    </location>
</feature>
<dbReference type="GO" id="GO:0005525">
    <property type="term" value="F:GTP binding"/>
    <property type="evidence" value="ECO:0007669"/>
    <property type="project" value="InterPro"/>
</dbReference>
<dbReference type="InterPro" id="IPR045063">
    <property type="entry name" value="Dynamin_N"/>
</dbReference>
<protein>
    <recommendedName>
        <fullName evidence="2">Dynamin-type G domain-containing protein</fullName>
    </recommendedName>
</protein>
<proteinExistence type="predicted"/>
<dbReference type="PRINTS" id="PR00195">
    <property type="entry name" value="DYNAMIN"/>
</dbReference>
<dbReference type="EMBL" id="HBEM01009227">
    <property type="protein sequence ID" value="CAD8441799.1"/>
    <property type="molecule type" value="Transcribed_RNA"/>
</dbReference>
<accession>A0A7S0D598</accession>
<dbReference type="PANTHER" id="PTHR11566">
    <property type="entry name" value="DYNAMIN"/>
    <property type="match status" value="1"/>
</dbReference>
<name>A0A7S0D598_9EUKA</name>
<dbReference type="AlphaFoldDB" id="A0A7S0D598"/>
<sequence>MEEMLPKEMMSAYLSLNDLQKRYPELQNKVPLPRLVVVGEQSSGKSSLLEFIVGFPWTPIGSGVCTRFPIELRLIHAPLQEKPYCLFKGREIRAEDLPSYLDAENKRIADSRQSFSSRLVQVEITWKNSMNVVLVDLPGIITNPREGEEHDPEVVKRMVASYVRNKDSLLLVVRKATNDMMMDHIYEVMAEVCTSPRFDGDPRDNWEKSTVVIATHLNNRIQQLPVDAGEVLKFFDDEKRERKDGPFYVELNPDYERKRCKDFKSACHFIQQIVPDKEKRLLNNWMGALMDTMTNTQKDIWERPYLPATSWRNHLWEEGQSIQSCLGITNFKRSIKALFCRVFREKRAALTTALRDIVAEKKSLHRTLALRIAHYQPKKLKSAAHDYLFILEKLMGYFWKGMSEVECIKPRHAQAFFDELQASNTSLPFPMRQTVKQLKASLTNPSLSRHLDATLSSRLYGTSILRRMLTVVRLQVLSMPIEHFSNEDIRIYCEPTGQVRGGLDIMKGIRNCVVRSINAIDLNWFYRHLRYIINKWSAILQVELMEAKSQFPRAITKGCDRGLLKGLTSLFERIDVAYYKNVNCWIDNLQASVEDYKKSLTNIHIAELCPRAQFFFSTFLLTDENDTTDIIDEDAGSPRESKEEIKKDTHRSKTDPHSAYGSSDGSRNVDGYGRQNANASAPSKPTSRLDMLSNALDDTEQLLQGLQMQQHQRKIQQQMEVDRENQRQAEKDAEKDNARARPARVTGFLRSTDKNQVLGGMAGGGGAPSADAMLQLVLDPFPGPGILGRSGVVLNVFDKVRHGAAKSIKVLRFQLLEHLWIMLERLLITRLQLELGGLIRHHMEEEIDSMIEKLDLQAAISVLEANHKEAASTLRDAKLAETALEVALRKILDEPGGGDLKLTSARSLDEKIKD</sequence>
<dbReference type="GO" id="GO:0005874">
    <property type="term" value="C:microtubule"/>
    <property type="evidence" value="ECO:0007669"/>
    <property type="project" value="TreeGrafter"/>
</dbReference>
<dbReference type="SMART" id="SM00053">
    <property type="entry name" value="DYNc"/>
    <property type="match status" value="1"/>
</dbReference>
<evidence type="ECO:0000259" key="2">
    <source>
        <dbReference type="PROSITE" id="PS51718"/>
    </source>
</evidence>
<dbReference type="Gene3D" id="3.40.50.300">
    <property type="entry name" value="P-loop containing nucleotide triphosphate hydrolases"/>
    <property type="match status" value="1"/>
</dbReference>
<feature type="compositionally biased region" description="Basic and acidic residues" evidence="1">
    <location>
        <begin position="720"/>
        <end position="739"/>
    </location>
</feature>
<dbReference type="PANTHER" id="PTHR11566:SF21">
    <property type="entry name" value="DYNAMIN RELATED PROTEIN 1, ISOFORM A"/>
    <property type="match status" value="1"/>
</dbReference>
<dbReference type="SUPFAM" id="SSF52540">
    <property type="entry name" value="P-loop containing nucleoside triphosphate hydrolases"/>
    <property type="match status" value="1"/>
</dbReference>
<evidence type="ECO:0000313" key="3">
    <source>
        <dbReference type="EMBL" id="CAD8441799.1"/>
    </source>
</evidence>
<organism evidence="3">
    <name type="scientific">Amorphochlora amoebiformis</name>
    <dbReference type="NCBI Taxonomy" id="1561963"/>
    <lineage>
        <taxon>Eukaryota</taxon>
        <taxon>Sar</taxon>
        <taxon>Rhizaria</taxon>
        <taxon>Cercozoa</taxon>
        <taxon>Chlorarachniophyceae</taxon>
        <taxon>Amorphochlora</taxon>
    </lineage>
</organism>
<gene>
    <name evidence="3" type="ORF">LAMO00422_LOCUS6456</name>
</gene>
<feature type="region of interest" description="Disordered" evidence="1">
    <location>
        <begin position="629"/>
        <end position="689"/>
    </location>
</feature>
<dbReference type="GO" id="GO:0008017">
    <property type="term" value="F:microtubule binding"/>
    <property type="evidence" value="ECO:0007669"/>
    <property type="project" value="TreeGrafter"/>
</dbReference>
<dbReference type="InterPro" id="IPR027417">
    <property type="entry name" value="P-loop_NTPase"/>
</dbReference>
<dbReference type="GO" id="GO:0006897">
    <property type="term" value="P:endocytosis"/>
    <property type="evidence" value="ECO:0007669"/>
    <property type="project" value="TreeGrafter"/>
</dbReference>
<dbReference type="PROSITE" id="PS51718">
    <property type="entry name" value="G_DYNAMIN_2"/>
    <property type="match status" value="1"/>
</dbReference>
<dbReference type="InterPro" id="IPR022812">
    <property type="entry name" value="Dynamin"/>
</dbReference>
<reference evidence="3" key="1">
    <citation type="submission" date="2021-01" db="EMBL/GenBank/DDBJ databases">
        <authorList>
            <person name="Corre E."/>
            <person name="Pelletier E."/>
            <person name="Niang G."/>
            <person name="Scheremetjew M."/>
            <person name="Finn R."/>
            <person name="Kale V."/>
            <person name="Holt S."/>
            <person name="Cochrane G."/>
            <person name="Meng A."/>
            <person name="Brown T."/>
            <person name="Cohen L."/>
        </authorList>
    </citation>
    <scope>NUCLEOTIDE SEQUENCE</scope>
    <source>
        <strain evidence="3">CCMP2058</strain>
    </source>
</reference>
<dbReference type="GO" id="GO:0048312">
    <property type="term" value="P:intracellular distribution of mitochondria"/>
    <property type="evidence" value="ECO:0007669"/>
    <property type="project" value="TreeGrafter"/>
</dbReference>
<dbReference type="GO" id="GO:0016559">
    <property type="term" value="P:peroxisome fission"/>
    <property type="evidence" value="ECO:0007669"/>
    <property type="project" value="TreeGrafter"/>
</dbReference>
<feature type="domain" description="Dynamin-type G" evidence="2">
    <location>
        <begin position="29"/>
        <end position="307"/>
    </location>
</feature>